<dbReference type="AlphaFoldDB" id="A0A367JP75"/>
<evidence type="ECO:0000313" key="1">
    <source>
        <dbReference type="EMBL" id="RCH91770.1"/>
    </source>
</evidence>
<protein>
    <submittedName>
        <fullName evidence="1">Uncharacterized protein</fullName>
    </submittedName>
</protein>
<evidence type="ECO:0000313" key="2">
    <source>
        <dbReference type="Proteomes" id="UP000253551"/>
    </source>
</evidence>
<organism evidence="1 2">
    <name type="scientific">Rhizopus stolonifer</name>
    <name type="common">Rhizopus nigricans</name>
    <dbReference type="NCBI Taxonomy" id="4846"/>
    <lineage>
        <taxon>Eukaryota</taxon>
        <taxon>Fungi</taxon>
        <taxon>Fungi incertae sedis</taxon>
        <taxon>Mucoromycota</taxon>
        <taxon>Mucoromycotina</taxon>
        <taxon>Mucoromycetes</taxon>
        <taxon>Mucorales</taxon>
        <taxon>Mucorineae</taxon>
        <taxon>Rhizopodaceae</taxon>
        <taxon>Rhizopus</taxon>
    </lineage>
</organism>
<accession>A0A367JP75</accession>
<name>A0A367JP75_RHIST</name>
<keyword evidence="2" id="KW-1185">Reference proteome</keyword>
<dbReference type="Proteomes" id="UP000253551">
    <property type="component" value="Unassembled WGS sequence"/>
</dbReference>
<feature type="non-terminal residue" evidence="1">
    <location>
        <position position="1"/>
    </location>
</feature>
<proteinExistence type="predicted"/>
<dbReference type="EMBL" id="PJQM01002943">
    <property type="protein sequence ID" value="RCH91770.1"/>
    <property type="molecule type" value="Genomic_DNA"/>
</dbReference>
<reference evidence="1 2" key="1">
    <citation type="journal article" date="2018" name="G3 (Bethesda)">
        <title>Phylogenetic and Phylogenomic Definition of Rhizopus Species.</title>
        <authorList>
            <person name="Gryganskyi A.P."/>
            <person name="Golan J."/>
            <person name="Dolatabadi S."/>
            <person name="Mondo S."/>
            <person name="Robb S."/>
            <person name="Idnurm A."/>
            <person name="Muszewska A."/>
            <person name="Steczkiewicz K."/>
            <person name="Masonjones S."/>
            <person name="Liao H.L."/>
            <person name="Gajdeczka M.T."/>
            <person name="Anike F."/>
            <person name="Vuek A."/>
            <person name="Anishchenko I.M."/>
            <person name="Voigt K."/>
            <person name="de Hoog G.S."/>
            <person name="Smith M.E."/>
            <person name="Heitman J."/>
            <person name="Vilgalys R."/>
            <person name="Stajich J.E."/>
        </authorList>
    </citation>
    <scope>NUCLEOTIDE SEQUENCE [LARGE SCALE GENOMIC DNA]</scope>
    <source>
        <strain evidence="1 2">LSU 92-RS-03</strain>
    </source>
</reference>
<comment type="caution">
    <text evidence="1">The sequence shown here is derived from an EMBL/GenBank/DDBJ whole genome shotgun (WGS) entry which is preliminary data.</text>
</comment>
<sequence length="105" mass="11970">AESLTVKAPRSNWFISPDAAQLAADTFRRPVAVYTESNYSEMFFPLLNTDVFHRTTEGSEATLPMPMILQITEDALAKTLYASPGKGISYKRSDWSRYLPFYPRR</sequence>
<gene>
    <name evidence="1" type="ORF">CU098_001640</name>
</gene>
<dbReference type="OrthoDB" id="2379842at2759"/>